<accession>A0A4S5ES10</accession>
<name>A0A4S5ES10_9ACTN</name>
<evidence type="ECO:0000313" key="3">
    <source>
        <dbReference type="Proteomes" id="UP000305282"/>
    </source>
</evidence>
<evidence type="ECO:0000313" key="2">
    <source>
        <dbReference type="EMBL" id="THJ75146.1"/>
    </source>
</evidence>
<proteinExistence type="predicted"/>
<organism evidence="2 3">
    <name type="scientific">Candidatus Frankia alpina</name>
    <dbReference type="NCBI Taxonomy" id="2699483"/>
    <lineage>
        <taxon>Bacteria</taxon>
        <taxon>Bacillati</taxon>
        <taxon>Actinomycetota</taxon>
        <taxon>Actinomycetes</taxon>
        <taxon>Frankiales</taxon>
        <taxon>Frankiaceae</taxon>
        <taxon>Frankia</taxon>
    </lineage>
</organism>
<sequence length="176" mass="18994">MGRRPVRRQDHHPAVLRPRVRRPSKRAGAGPAPSPTSAPTRFGIPSPQPNATATSPGGPLTPLRSRADHPQRRPPRQLQADYARQPPTAGNWFTSTPLGYKIVNSDVDRVTVALLILREGGTSAGTRFDKAADALTWVDGDWRWDDGIDAPGALELPSTSDPARIKAGGWEVFTVG</sequence>
<gene>
    <name evidence="2" type="ORF">E7Y31_07280</name>
</gene>
<evidence type="ECO:0000256" key="1">
    <source>
        <dbReference type="SAM" id="MobiDB-lite"/>
    </source>
</evidence>
<feature type="compositionally biased region" description="Low complexity" evidence="1">
    <location>
        <begin position="27"/>
        <end position="40"/>
    </location>
</feature>
<protein>
    <submittedName>
        <fullName evidence="2">Uncharacterized protein</fullName>
    </submittedName>
</protein>
<reference evidence="2 3" key="1">
    <citation type="submission" date="2019-04" db="EMBL/GenBank/DDBJ databases">
        <title>Draft genome sequences for three unisolated Alnus-infective Frankia Sp+ strains, AgTrS, AiOr and AvVan, the first sequenced Frankia strains able to sporulate in-planta.</title>
        <authorList>
            <person name="Bethencourt L."/>
            <person name="Vautrin F."/>
            <person name="Taib N."/>
            <person name="Dubost A."/>
            <person name="Castro-Garcia L."/>
            <person name="Imbaud O."/>
            <person name="Abrouk D."/>
            <person name="Fournier P."/>
            <person name="Briolay J."/>
            <person name="Nguyen A."/>
            <person name="Normand P."/>
            <person name="Fernandez M.P."/>
            <person name="Brochier-Armanet C."/>
            <person name="Herrera-Belaroussi A."/>
        </authorList>
    </citation>
    <scope>NUCLEOTIDE SEQUENCE [LARGE SCALE GENOMIC DNA]</scope>
    <source>
        <strain evidence="2 3">AvVan</strain>
    </source>
</reference>
<dbReference type="Proteomes" id="UP000305282">
    <property type="component" value="Unassembled WGS sequence"/>
</dbReference>
<dbReference type="EMBL" id="SSXH01000119">
    <property type="protein sequence ID" value="THJ75146.1"/>
    <property type="molecule type" value="Genomic_DNA"/>
</dbReference>
<keyword evidence="3" id="KW-1185">Reference proteome</keyword>
<dbReference type="AlphaFoldDB" id="A0A4S5ES10"/>
<feature type="region of interest" description="Disordered" evidence="1">
    <location>
        <begin position="1"/>
        <end position="90"/>
    </location>
</feature>
<comment type="caution">
    <text evidence="2">The sequence shown here is derived from an EMBL/GenBank/DDBJ whole genome shotgun (WGS) entry which is preliminary data.</text>
</comment>